<keyword evidence="11" id="KW-0072">Autophagy</keyword>
<dbReference type="EC" id="2.7.11.1" evidence="3"/>
<comment type="catalytic activity">
    <reaction evidence="14">
        <text>L-seryl-[protein] + ATP = O-phospho-L-seryl-[protein] + ADP + H(+)</text>
        <dbReference type="Rhea" id="RHEA:17989"/>
        <dbReference type="Rhea" id="RHEA-COMP:9863"/>
        <dbReference type="Rhea" id="RHEA-COMP:11604"/>
        <dbReference type="ChEBI" id="CHEBI:15378"/>
        <dbReference type="ChEBI" id="CHEBI:29999"/>
        <dbReference type="ChEBI" id="CHEBI:30616"/>
        <dbReference type="ChEBI" id="CHEBI:83421"/>
        <dbReference type="ChEBI" id="CHEBI:456216"/>
        <dbReference type="EC" id="2.7.11.1"/>
    </reaction>
</comment>
<dbReference type="Gene3D" id="1.10.510.10">
    <property type="entry name" value="Transferase(Phosphotransferase) domain 1"/>
    <property type="match status" value="1"/>
</dbReference>
<dbReference type="CDD" id="cd00060">
    <property type="entry name" value="FHA"/>
    <property type="match status" value="1"/>
</dbReference>
<dbReference type="GO" id="GO:0005776">
    <property type="term" value="C:autophagosome"/>
    <property type="evidence" value="ECO:0007669"/>
    <property type="project" value="TreeGrafter"/>
</dbReference>
<comment type="similarity">
    <text evidence="2">Belongs to the protein kinase superfamily. CAMK Ser/Thr protein kinase family. CHEK2 subfamily.</text>
</comment>
<evidence type="ECO:0000256" key="5">
    <source>
        <dbReference type="ARBA" id="ARBA00022527"/>
    </source>
</evidence>
<evidence type="ECO:0000256" key="15">
    <source>
        <dbReference type="SAM" id="MobiDB-lite"/>
    </source>
</evidence>
<evidence type="ECO:0000256" key="2">
    <source>
        <dbReference type="ARBA" id="ARBA00005575"/>
    </source>
</evidence>
<evidence type="ECO:0000256" key="6">
    <source>
        <dbReference type="ARBA" id="ARBA00022679"/>
    </source>
</evidence>
<dbReference type="InterPro" id="IPR011009">
    <property type="entry name" value="Kinase-like_dom_sf"/>
</dbReference>
<evidence type="ECO:0000313" key="18">
    <source>
        <dbReference type="EMBL" id="KAK4114081.1"/>
    </source>
</evidence>
<feature type="region of interest" description="Disordered" evidence="15">
    <location>
        <begin position="588"/>
        <end position="636"/>
    </location>
</feature>
<dbReference type="GeneID" id="89934256"/>
<dbReference type="PROSITE" id="PS00108">
    <property type="entry name" value="PROTEIN_KINASE_ST"/>
    <property type="match status" value="1"/>
</dbReference>
<dbReference type="GO" id="GO:0005524">
    <property type="term" value="F:ATP binding"/>
    <property type="evidence" value="ECO:0007669"/>
    <property type="project" value="UniProtKB-KW"/>
</dbReference>
<keyword evidence="7" id="KW-0547">Nucleotide-binding</keyword>
<gene>
    <name evidence="18" type="ORF">N656DRAFT_570233</name>
</gene>
<proteinExistence type="inferred from homology"/>
<dbReference type="InterPro" id="IPR000719">
    <property type="entry name" value="Prot_kinase_dom"/>
</dbReference>
<keyword evidence="6" id="KW-0808">Transferase</keyword>
<dbReference type="Gene3D" id="2.60.200.20">
    <property type="match status" value="1"/>
</dbReference>
<evidence type="ECO:0000259" key="17">
    <source>
        <dbReference type="PROSITE" id="PS50011"/>
    </source>
</evidence>
<name>A0AAN6YU35_9PEZI</name>
<feature type="compositionally biased region" description="Basic residues" evidence="15">
    <location>
        <begin position="609"/>
        <end position="628"/>
    </location>
</feature>
<dbReference type="PROSITE" id="PS50011">
    <property type="entry name" value="PROTEIN_KINASE_DOM"/>
    <property type="match status" value="1"/>
</dbReference>
<evidence type="ECO:0000256" key="13">
    <source>
        <dbReference type="ARBA" id="ARBA00047899"/>
    </source>
</evidence>
<sequence>MVGDSDLIARIYPEVSCVLAWDTIESHPLKAPPRFRLPPSESTPGRNSRESTASLDDDQTADKLDSLPCIELRFSNLPRTPRGLVFGKDSDSDVLLPSLSGISRHHFALTYKNTFSDGLYRLIVRDLGSMHGTAVTYDKQGKEKRVRFDWIIAGFELPNKADAITVQPLPILRFRIVVADHDITSAAYIAKVERFLHGSTGVGSLFGNPLRRSGQETDCNTGELTPSDGPILLLQKVIAQGSFGTVSRYWDVSSGEEYARKEPVGREYDEKLWQEEIDIMRKVPPHENIVRLCFWTKAPRPLLYLEYMPFGNLENAHKSNPFSRAECLTILSQSLAALVYLHGQPKPIAHRDIKPHNILVKNRDAHHNPEHLHVKLSDFGLSKAGTLRTFCGTDTYLAPEIHMERPRHKYTEAVDIWSLGVVILRLTYGLPRPGHGSGIEWCEKIVKRVKSLKSDDLVDLLQKMLVIDPTARDSAVACLPESLRLYASFRDRSLSPTQASFAASSHTHEDRIGVVAHSLSSDPEWVGLSLDSNRSGALFRSQEFHERDASPPNPPQQRMTEIARPSSQFQPLQDVSLLGSRWLQDPGCFGSSIDSRKRKRDHLSNEAGRKRRRSQRKAKQRIKKKGKREKGDDTSS</sequence>
<feature type="domain" description="FHA" evidence="16">
    <location>
        <begin position="84"/>
        <end position="140"/>
    </location>
</feature>
<comment type="catalytic activity">
    <reaction evidence="13">
        <text>L-threonyl-[protein] + ATP = O-phospho-L-threonyl-[protein] + ADP + H(+)</text>
        <dbReference type="Rhea" id="RHEA:46608"/>
        <dbReference type="Rhea" id="RHEA-COMP:11060"/>
        <dbReference type="Rhea" id="RHEA-COMP:11605"/>
        <dbReference type="ChEBI" id="CHEBI:15378"/>
        <dbReference type="ChEBI" id="CHEBI:30013"/>
        <dbReference type="ChEBI" id="CHEBI:30616"/>
        <dbReference type="ChEBI" id="CHEBI:61977"/>
        <dbReference type="ChEBI" id="CHEBI:456216"/>
        <dbReference type="EC" id="2.7.11.1"/>
    </reaction>
</comment>
<evidence type="ECO:0000256" key="8">
    <source>
        <dbReference type="ARBA" id="ARBA00022777"/>
    </source>
</evidence>
<evidence type="ECO:0000256" key="1">
    <source>
        <dbReference type="ARBA" id="ARBA00004623"/>
    </source>
</evidence>
<dbReference type="SUPFAM" id="SSF56112">
    <property type="entry name" value="Protein kinase-like (PK-like)"/>
    <property type="match status" value="1"/>
</dbReference>
<feature type="domain" description="Protein kinase" evidence="17">
    <location>
        <begin position="232"/>
        <end position="489"/>
    </location>
</feature>
<dbReference type="SMART" id="SM00240">
    <property type="entry name" value="FHA"/>
    <property type="match status" value="1"/>
</dbReference>
<keyword evidence="19" id="KW-1185">Reference proteome</keyword>
<evidence type="ECO:0000256" key="4">
    <source>
        <dbReference type="ARBA" id="ARBA00022448"/>
    </source>
</evidence>
<dbReference type="InterPro" id="IPR008984">
    <property type="entry name" value="SMAD_FHA_dom_sf"/>
</dbReference>
<keyword evidence="9" id="KW-0067">ATP-binding</keyword>
<comment type="subcellular location">
    <subcellularLocation>
        <location evidence="1">Preautophagosomal structure membrane</location>
        <topology evidence="1">Peripheral membrane protein</topology>
    </subcellularLocation>
</comment>
<dbReference type="SMART" id="SM00220">
    <property type="entry name" value="S_TKc"/>
    <property type="match status" value="1"/>
</dbReference>
<dbReference type="GO" id="GO:0004674">
    <property type="term" value="F:protein serine/threonine kinase activity"/>
    <property type="evidence" value="ECO:0007669"/>
    <property type="project" value="UniProtKB-KW"/>
</dbReference>
<reference evidence="18" key="1">
    <citation type="journal article" date="2023" name="Mol. Phylogenet. Evol.">
        <title>Genome-scale phylogeny and comparative genomics of the fungal order Sordariales.</title>
        <authorList>
            <person name="Hensen N."/>
            <person name="Bonometti L."/>
            <person name="Westerberg I."/>
            <person name="Brannstrom I.O."/>
            <person name="Guillou S."/>
            <person name="Cros-Aarteil S."/>
            <person name="Calhoun S."/>
            <person name="Haridas S."/>
            <person name="Kuo A."/>
            <person name="Mondo S."/>
            <person name="Pangilinan J."/>
            <person name="Riley R."/>
            <person name="LaButti K."/>
            <person name="Andreopoulos B."/>
            <person name="Lipzen A."/>
            <person name="Chen C."/>
            <person name="Yan M."/>
            <person name="Daum C."/>
            <person name="Ng V."/>
            <person name="Clum A."/>
            <person name="Steindorff A."/>
            <person name="Ohm R.A."/>
            <person name="Martin F."/>
            <person name="Silar P."/>
            <person name="Natvig D.O."/>
            <person name="Lalanne C."/>
            <person name="Gautier V."/>
            <person name="Ament-Velasquez S.L."/>
            <person name="Kruys A."/>
            <person name="Hutchinson M.I."/>
            <person name="Powell A.J."/>
            <person name="Barry K."/>
            <person name="Miller A.N."/>
            <person name="Grigoriev I.V."/>
            <person name="Debuchy R."/>
            <person name="Gladieux P."/>
            <person name="Hiltunen Thoren M."/>
            <person name="Johannesson H."/>
        </authorList>
    </citation>
    <scope>NUCLEOTIDE SEQUENCE</scope>
    <source>
        <strain evidence="18">CBS 508.74</strain>
    </source>
</reference>
<dbReference type="Pfam" id="PF00498">
    <property type="entry name" value="FHA"/>
    <property type="match status" value="1"/>
</dbReference>
<keyword evidence="4" id="KW-0813">Transport</keyword>
<dbReference type="PROSITE" id="PS50006">
    <property type="entry name" value="FHA_DOMAIN"/>
    <property type="match status" value="1"/>
</dbReference>
<organism evidence="18 19">
    <name type="scientific">Canariomyces notabilis</name>
    <dbReference type="NCBI Taxonomy" id="2074819"/>
    <lineage>
        <taxon>Eukaryota</taxon>
        <taxon>Fungi</taxon>
        <taxon>Dikarya</taxon>
        <taxon>Ascomycota</taxon>
        <taxon>Pezizomycotina</taxon>
        <taxon>Sordariomycetes</taxon>
        <taxon>Sordariomycetidae</taxon>
        <taxon>Sordariales</taxon>
        <taxon>Chaetomiaceae</taxon>
        <taxon>Canariomyces</taxon>
    </lineage>
</organism>
<dbReference type="RefSeq" id="XP_064671651.1">
    <property type="nucleotide sequence ID" value="XM_064810132.1"/>
</dbReference>
<dbReference type="PANTHER" id="PTHR24348">
    <property type="entry name" value="SERINE/THREONINE-PROTEIN KINASE UNC-51-RELATED"/>
    <property type="match status" value="1"/>
</dbReference>
<dbReference type="AlphaFoldDB" id="A0AAN6YU35"/>
<dbReference type="GO" id="GO:0015031">
    <property type="term" value="P:protein transport"/>
    <property type="evidence" value="ECO:0007669"/>
    <property type="project" value="UniProtKB-KW"/>
</dbReference>
<dbReference type="InterPro" id="IPR045269">
    <property type="entry name" value="Atg1-like"/>
</dbReference>
<evidence type="ECO:0000259" key="16">
    <source>
        <dbReference type="PROSITE" id="PS50006"/>
    </source>
</evidence>
<dbReference type="SUPFAM" id="SSF49879">
    <property type="entry name" value="SMAD/FHA domain"/>
    <property type="match status" value="1"/>
</dbReference>
<protein>
    <recommendedName>
        <fullName evidence="3">non-specific serine/threonine protein kinase</fullName>
        <ecNumber evidence="3">2.7.11.1</ecNumber>
    </recommendedName>
    <alternativeName>
        <fullName evidence="12">Autophagy-related protein 1</fullName>
    </alternativeName>
</protein>
<dbReference type="GO" id="GO:0010506">
    <property type="term" value="P:regulation of autophagy"/>
    <property type="evidence" value="ECO:0007669"/>
    <property type="project" value="InterPro"/>
</dbReference>
<dbReference type="InterPro" id="IPR008271">
    <property type="entry name" value="Ser/Thr_kinase_AS"/>
</dbReference>
<evidence type="ECO:0000256" key="11">
    <source>
        <dbReference type="ARBA" id="ARBA00023006"/>
    </source>
</evidence>
<evidence type="ECO:0000256" key="9">
    <source>
        <dbReference type="ARBA" id="ARBA00022840"/>
    </source>
</evidence>
<evidence type="ECO:0000313" key="19">
    <source>
        <dbReference type="Proteomes" id="UP001302812"/>
    </source>
</evidence>
<feature type="compositionally biased region" description="Polar residues" evidence="15">
    <location>
        <begin position="40"/>
        <end position="54"/>
    </location>
</feature>
<dbReference type="GO" id="GO:0034045">
    <property type="term" value="C:phagophore assembly site membrane"/>
    <property type="evidence" value="ECO:0007669"/>
    <property type="project" value="UniProtKB-SubCell"/>
</dbReference>
<dbReference type="GO" id="GO:0005829">
    <property type="term" value="C:cytosol"/>
    <property type="evidence" value="ECO:0007669"/>
    <property type="project" value="TreeGrafter"/>
</dbReference>
<reference evidence="18" key="2">
    <citation type="submission" date="2023-05" db="EMBL/GenBank/DDBJ databases">
        <authorList>
            <consortium name="Lawrence Berkeley National Laboratory"/>
            <person name="Steindorff A."/>
            <person name="Hensen N."/>
            <person name="Bonometti L."/>
            <person name="Westerberg I."/>
            <person name="Brannstrom I.O."/>
            <person name="Guillou S."/>
            <person name="Cros-Aarteil S."/>
            <person name="Calhoun S."/>
            <person name="Haridas S."/>
            <person name="Kuo A."/>
            <person name="Mondo S."/>
            <person name="Pangilinan J."/>
            <person name="Riley R."/>
            <person name="Labutti K."/>
            <person name="Andreopoulos B."/>
            <person name="Lipzen A."/>
            <person name="Chen C."/>
            <person name="Yanf M."/>
            <person name="Daum C."/>
            <person name="Ng V."/>
            <person name="Clum A."/>
            <person name="Ohm R."/>
            <person name="Martin F."/>
            <person name="Silar P."/>
            <person name="Natvig D."/>
            <person name="Lalanne C."/>
            <person name="Gautier V."/>
            <person name="Ament-Velasquez S.L."/>
            <person name="Kruys A."/>
            <person name="Hutchinson M.I."/>
            <person name="Powell A.J."/>
            <person name="Barry K."/>
            <person name="Miller A.N."/>
            <person name="Grigoriev I.V."/>
            <person name="Debuchy R."/>
            <person name="Gladieux P."/>
            <person name="Thoren M.H."/>
            <person name="Johannesson H."/>
        </authorList>
    </citation>
    <scope>NUCLEOTIDE SEQUENCE</scope>
    <source>
        <strain evidence="18">CBS 508.74</strain>
    </source>
</reference>
<evidence type="ECO:0000256" key="7">
    <source>
        <dbReference type="ARBA" id="ARBA00022741"/>
    </source>
</evidence>
<evidence type="ECO:0000256" key="10">
    <source>
        <dbReference type="ARBA" id="ARBA00022927"/>
    </source>
</evidence>
<dbReference type="EMBL" id="MU853337">
    <property type="protein sequence ID" value="KAK4114081.1"/>
    <property type="molecule type" value="Genomic_DNA"/>
</dbReference>
<dbReference type="Proteomes" id="UP001302812">
    <property type="component" value="Unassembled WGS sequence"/>
</dbReference>
<keyword evidence="8 18" id="KW-0418">Kinase</keyword>
<feature type="region of interest" description="Disordered" evidence="15">
    <location>
        <begin position="32"/>
        <end position="60"/>
    </location>
</feature>
<comment type="caution">
    <text evidence="18">The sequence shown here is derived from an EMBL/GenBank/DDBJ whole genome shotgun (WGS) entry which is preliminary data.</text>
</comment>
<dbReference type="PANTHER" id="PTHR24348:SF22">
    <property type="entry name" value="NON-SPECIFIC SERINE_THREONINE PROTEIN KINASE"/>
    <property type="match status" value="1"/>
</dbReference>
<dbReference type="InterPro" id="IPR000253">
    <property type="entry name" value="FHA_dom"/>
</dbReference>
<evidence type="ECO:0000256" key="14">
    <source>
        <dbReference type="ARBA" id="ARBA00048679"/>
    </source>
</evidence>
<evidence type="ECO:0000256" key="3">
    <source>
        <dbReference type="ARBA" id="ARBA00012513"/>
    </source>
</evidence>
<dbReference type="Pfam" id="PF00069">
    <property type="entry name" value="Pkinase"/>
    <property type="match status" value="1"/>
</dbReference>
<evidence type="ECO:0000256" key="12">
    <source>
        <dbReference type="ARBA" id="ARBA00030237"/>
    </source>
</evidence>
<keyword evidence="10" id="KW-0653">Protein transport</keyword>
<dbReference type="GO" id="GO:0000045">
    <property type="term" value="P:autophagosome assembly"/>
    <property type="evidence" value="ECO:0007669"/>
    <property type="project" value="TreeGrafter"/>
</dbReference>
<keyword evidence="5" id="KW-0723">Serine/threonine-protein kinase</keyword>
<accession>A0AAN6YU35</accession>